<evidence type="ECO:0000313" key="3">
    <source>
        <dbReference type="RefSeq" id="XP_018114533.1"/>
    </source>
</evidence>
<dbReference type="PANTHER" id="PTHR47225:SF1">
    <property type="entry name" value="EF-HAND CALCIUM-BINDING DOMAIN-CONTAINING PROTEIN 12"/>
    <property type="match status" value="1"/>
</dbReference>
<keyword evidence="2" id="KW-1185">Reference proteome</keyword>
<dbReference type="CTD" id="108714641"/>
<dbReference type="InterPro" id="IPR042847">
    <property type="entry name" value="EFC12"/>
</dbReference>
<dbReference type="OrthoDB" id="10005811at2759"/>
<evidence type="ECO:0000313" key="2">
    <source>
        <dbReference type="Proteomes" id="UP000186698"/>
    </source>
</evidence>
<dbReference type="KEGG" id="xla:108714641"/>
<feature type="region of interest" description="Disordered" evidence="1">
    <location>
        <begin position="157"/>
        <end position="180"/>
    </location>
</feature>
<dbReference type="Proteomes" id="UP000186698">
    <property type="component" value="Chromosome 4L"/>
</dbReference>
<feature type="compositionally biased region" description="Polar residues" evidence="1">
    <location>
        <begin position="157"/>
        <end position="171"/>
    </location>
</feature>
<name>A0A1L8GPP6_XENLA</name>
<dbReference type="OMA" id="RVIAHCF"/>
<dbReference type="SUPFAM" id="SSF47473">
    <property type="entry name" value="EF-hand"/>
    <property type="match status" value="1"/>
</dbReference>
<dbReference type="InterPro" id="IPR011992">
    <property type="entry name" value="EF-hand-dom_pair"/>
</dbReference>
<protein>
    <submittedName>
        <fullName evidence="3">EF-hand calcium-binding domain-containing protein 12 isoform X1</fullName>
    </submittedName>
</protein>
<dbReference type="PaxDb" id="8355-A0A1L8GPP6"/>
<organism evidence="2 3">
    <name type="scientific">Xenopus laevis</name>
    <name type="common">African clawed frog</name>
    <dbReference type="NCBI Taxonomy" id="8355"/>
    <lineage>
        <taxon>Eukaryota</taxon>
        <taxon>Metazoa</taxon>
        <taxon>Chordata</taxon>
        <taxon>Craniata</taxon>
        <taxon>Vertebrata</taxon>
        <taxon>Euteleostomi</taxon>
        <taxon>Amphibia</taxon>
        <taxon>Batrachia</taxon>
        <taxon>Anura</taxon>
        <taxon>Pipoidea</taxon>
        <taxon>Pipidae</taxon>
        <taxon>Xenopodinae</taxon>
        <taxon>Xenopus</taxon>
        <taxon>Xenopus</taxon>
    </lineage>
</organism>
<proteinExistence type="predicted"/>
<gene>
    <name evidence="3" type="primary">LOC108714641</name>
</gene>
<dbReference type="AlphaFoldDB" id="A0A1L8GPP6"/>
<sequence length="615" mass="69617">MAKEVSFLDSPLTTDDKISKHYQRDLQKTLLFKMACRTFGPPTSRRRQIIAPPMEQLVPGTSDPDGALSNVSSISTKAMSDTVTSQEGEAVQSCADWIAERKKFRAQLDCMGDLKKWFQGKPFLTELECRVEERITDKRSQSHVCFTTLPDTIISGMSQNTDHSIRKSPQSGMARPSIKQPNPDALAILDQYLRKHHLRLVDLYNQTDKGKMKKISSSDLKAVRKEAAIPVSDIQFDNLVISLSNKDPNYINYKELSKGRHQWKLQNRKGSRGWMTAKSASLAGQRANIRRLSECQSVLRMPQKAEQNVVQHAAETPVSKSGIWNPQAASISGKSEQSEGSQFLQVPSVSLDERRPMTYEDMEEIGKGYRETKRRAKSNTRLLEWLEQCRLVRSGNAAVDSHSVPSTLEDEVSETVNRYRRQCLEQYHQILELCQNHGVSLSECLLEKALLYPGDKLICDSGQQLRQLRQPGTTPANSKYFKKRQTSVKENHRLGREAWIIPLKGSPRDTQTSISVSGFHKNIPSSTPYPPEQYVNRVRAKVRGSKEAGMETMNCWITFEQFQDMIGNVVKRYPHCFLTSEENAFWPGQLLDKLRVYLPKVSPSGLKQPVAATVT</sequence>
<reference evidence="3" key="1">
    <citation type="submission" date="2025-08" db="UniProtKB">
        <authorList>
            <consortium name="RefSeq"/>
        </authorList>
    </citation>
    <scope>IDENTIFICATION</scope>
    <source>
        <strain evidence="3">J_2021</strain>
        <tissue evidence="3">Erythrocytes</tissue>
    </source>
</reference>
<evidence type="ECO:0000256" key="1">
    <source>
        <dbReference type="SAM" id="MobiDB-lite"/>
    </source>
</evidence>
<accession>A0A1L8GPP6</accession>
<dbReference type="GeneID" id="108714641"/>
<dbReference type="RefSeq" id="XP_018114533.1">
    <property type="nucleotide sequence ID" value="XM_018259044.2"/>
</dbReference>
<dbReference type="Bgee" id="108714641">
    <property type="expression patterns" value="Expressed in testis and 15 other cell types or tissues"/>
</dbReference>
<dbReference type="PANTHER" id="PTHR47225">
    <property type="entry name" value="EF-HAND CALCIUM-BINDING DOMAIN-CONTAINING PROTEIN 12"/>
    <property type="match status" value="1"/>
</dbReference>